<feature type="domain" description="RCC1-like" evidence="5">
    <location>
        <begin position="4"/>
        <end position="308"/>
    </location>
</feature>
<protein>
    <submittedName>
        <fullName evidence="6">Cell wall anchor protein</fullName>
    </submittedName>
</protein>
<dbReference type="SUPFAM" id="SSF50965">
    <property type="entry name" value="Galactose oxidase, central domain"/>
    <property type="match status" value="1"/>
</dbReference>
<evidence type="ECO:0000256" key="3">
    <source>
        <dbReference type="SAM" id="MobiDB-lite"/>
    </source>
</evidence>
<dbReference type="Proteomes" id="UP000308121">
    <property type="component" value="Unassembled WGS sequence"/>
</dbReference>
<evidence type="ECO:0000259" key="5">
    <source>
        <dbReference type="Pfam" id="PF25390"/>
    </source>
</evidence>
<dbReference type="PROSITE" id="PS50012">
    <property type="entry name" value="RCC1_3"/>
    <property type="match status" value="7"/>
</dbReference>
<keyword evidence="1" id="KW-0344">Guanine-nucleotide releasing factor</keyword>
<evidence type="ECO:0000256" key="4">
    <source>
        <dbReference type="SAM" id="Phobius"/>
    </source>
</evidence>
<keyword evidence="4" id="KW-0472">Membrane</keyword>
<dbReference type="EMBL" id="SZYE01000003">
    <property type="protein sequence ID" value="TKR27319.1"/>
    <property type="molecule type" value="Genomic_DNA"/>
</dbReference>
<dbReference type="InterPro" id="IPR051553">
    <property type="entry name" value="Ran_GTPase-activating"/>
</dbReference>
<dbReference type="InterPro" id="IPR011043">
    <property type="entry name" value="Gal_Oxase/kelch_b-propeller"/>
</dbReference>
<keyword evidence="2" id="KW-0677">Repeat</keyword>
<dbReference type="PROSITE" id="PS00626">
    <property type="entry name" value="RCC1_2"/>
    <property type="match status" value="1"/>
</dbReference>
<dbReference type="Gene3D" id="2.130.10.30">
    <property type="entry name" value="Regulator of chromosome condensation 1/beta-lactamase-inhibitor protein II"/>
    <property type="match status" value="2"/>
</dbReference>
<dbReference type="Pfam" id="PF25390">
    <property type="entry name" value="WD40_RLD"/>
    <property type="match status" value="1"/>
</dbReference>
<comment type="caution">
    <text evidence="6">The sequence shown here is derived from an EMBL/GenBank/DDBJ whole genome shotgun (WGS) entry which is preliminary data.</text>
</comment>
<dbReference type="Pfam" id="PF00415">
    <property type="entry name" value="RCC1"/>
    <property type="match status" value="1"/>
</dbReference>
<feature type="compositionally biased region" description="Low complexity" evidence="3">
    <location>
        <begin position="531"/>
        <end position="551"/>
    </location>
</feature>
<dbReference type="AlphaFoldDB" id="A0A7Z8K3N4"/>
<feature type="transmembrane region" description="Helical" evidence="4">
    <location>
        <begin position="557"/>
        <end position="577"/>
    </location>
</feature>
<dbReference type="OrthoDB" id="904022at2"/>
<keyword evidence="4" id="KW-1133">Transmembrane helix</keyword>
<accession>A0A7Z8K3N4</accession>
<dbReference type="InterPro" id="IPR058923">
    <property type="entry name" value="RCC1-like_dom"/>
</dbReference>
<dbReference type="RefSeq" id="WP_154727864.1">
    <property type="nucleotide sequence ID" value="NZ_SZYE01000003.1"/>
</dbReference>
<organism evidence="6 7">
    <name type="scientific">Cellulomonas hominis</name>
    <dbReference type="NCBI Taxonomy" id="156981"/>
    <lineage>
        <taxon>Bacteria</taxon>
        <taxon>Bacillati</taxon>
        <taxon>Actinomycetota</taxon>
        <taxon>Actinomycetes</taxon>
        <taxon>Micrococcales</taxon>
        <taxon>Cellulomonadaceae</taxon>
        <taxon>Cellulomonas</taxon>
    </lineage>
</organism>
<proteinExistence type="predicted"/>
<dbReference type="PRINTS" id="PR00633">
    <property type="entry name" value="RCCNDNSATION"/>
</dbReference>
<dbReference type="SUPFAM" id="SSF50985">
    <property type="entry name" value="RCC1/BLIP-II"/>
    <property type="match status" value="1"/>
</dbReference>
<dbReference type="InterPro" id="IPR009091">
    <property type="entry name" value="RCC1/BLIP-II"/>
</dbReference>
<reference evidence="6 7" key="1">
    <citation type="submission" date="2019-05" db="EMBL/GenBank/DDBJ databases">
        <title>Genome sequence of Cellulomonas hominis strain CS1.</title>
        <authorList>
            <person name="Belmont J."/>
            <person name="Maclea K.S."/>
        </authorList>
    </citation>
    <scope>NUCLEOTIDE SEQUENCE [LARGE SCALE GENOMIC DNA]</scope>
    <source>
        <strain evidence="6 7">CS1</strain>
    </source>
</reference>
<dbReference type="GO" id="GO:0005085">
    <property type="term" value="F:guanyl-nucleotide exchange factor activity"/>
    <property type="evidence" value="ECO:0007669"/>
    <property type="project" value="TreeGrafter"/>
</dbReference>
<evidence type="ECO:0000313" key="7">
    <source>
        <dbReference type="Proteomes" id="UP000308121"/>
    </source>
</evidence>
<dbReference type="GO" id="GO:0005737">
    <property type="term" value="C:cytoplasm"/>
    <property type="evidence" value="ECO:0007669"/>
    <property type="project" value="TreeGrafter"/>
</dbReference>
<feature type="region of interest" description="Disordered" evidence="3">
    <location>
        <begin position="513"/>
        <end position="551"/>
    </location>
</feature>
<name>A0A7Z8K3N4_9CELL</name>
<dbReference type="PANTHER" id="PTHR45982:SF1">
    <property type="entry name" value="REGULATOR OF CHROMOSOME CONDENSATION"/>
    <property type="match status" value="1"/>
</dbReference>
<dbReference type="PANTHER" id="PTHR45982">
    <property type="entry name" value="REGULATOR OF CHROMOSOME CONDENSATION"/>
    <property type="match status" value="1"/>
</dbReference>
<sequence>MTFTDLAAGAFHSVGLGADGVVYAWGRNNVGQLGDGTTVDSSVPTPVALPAEVVITAVTAGQYFSAALSADGVVYAWGSNSSGQLGDGTTAPSPVPKPVSLPPGTEITALAAGYYHVVAMSSDGGVYAWGYNSSGQLGDGTTTTSSVPVVTQVPSGVTYTELFAAGYRSSALGSDGNVYSWGDNREGQIGDGTVSNATTPVAARFPDGVTADVLSVGYNFSVATGSDGMVYAWGSNGRGQLGDGTRIGASLPVAVQTPAGVTFSAMSSGENHTVATGSDGSTYGWGWNTYGQVGNGATGDVLVPVAIPTGGVTLSAFATGFGHSLAVGSDGNTYAWGWNAYGQLGDGTTSSSSLALLAVEDQVQVLSVQFGGIAGTELTQSGGGWTVLTPAHACGPVEVLVTAAHSFGSVGEVSTTDGTFTYGTAPVVTEEPTTTIQVPASGGEISVRAAADGDDPPTIQWQQRPADGEWSDVPGATATSLTLTVTTPSELRAVFTNCLGTATTRVAAVTLAAPEPTPSPTPSEPAPTPSPTSTAPTGGTAPAGDATTLPRTGAPELGALLLAAFALIVVGAGLHGAHRRRARH</sequence>
<evidence type="ECO:0000256" key="2">
    <source>
        <dbReference type="ARBA" id="ARBA00022737"/>
    </source>
</evidence>
<evidence type="ECO:0000256" key="1">
    <source>
        <dbReference type="ARBA" id="ARBA00022658"/>
    </source>
</evidence>
<feature type="compositionally biased region" description="Pro residues" evidence="3">
    <location>
        <begin position="515"/>
        <end position="530"/>
    </location>
</feature>
<evidence type="ECO:0000313" key="6">
    <source>
        <dbReference type="EMBL" id="TKR27319.1"/>
    </source>
</evidence>
<gene>
    <name evidence="6" type="ORF">FA014_01065</name>
</gene>
<dbReference type="InterPro" id="IPR000408">
    <property type="entry name" value="Reg_chr_condens"/>
</dbReference>
<keyword evidence="4" id="KW-0812">Transmembrane</keyword>